<name>A0A0F9JJL0_9ZZZZ</name>
<comment type="caution">
    <text evidence="1">The sequence shown here is derived from an EMBL/GenBank/DDBJ whole genome shotgun (WGS) entry which is preliminary data.</text>
</comment>
<proteinExistence type="predicted"/>
<evidence type="ECO:0000313" key="1">
    <source>
        <dbReference type="EMBL" id="KKM69763.1"/>
    </source>
</evidence>
<accession>A0A0F9JJL0</accession>
<gene>
    <name evidence="1" type="ORF">LCGC14_1447590</name>
</gene>
<dbReference type="AlphaFoldDB" id="A0A0F9JJL0"/>
<sequence>MTATVTQLAPATFAAFWDQCPKKVGRIIAQARWDQITGDGLQTRTKDRDSDTYVEVFLKATPQELIDGMKRYRKRVWVTEETEARFILHPSTWLNRGGWLDG</sequence>
<organism evidence="1">
    <name type="scientific">marine sediment metagenome</name>
    <dbReference type="NCBI Taxonomy" id="412755"/>
    <lineage>
        <taxon>unclassified sequences</taxon>
        <taxon>metagenomes</taxon>
        <taxon>ecological metagenomes</taxon>
    </lineage>
</organism>
<dbReference type="EMBL" id="LAZR01009936">
    <property type="protein sequence ID" value="KKM69763.1"/>
    <property type="molecule type" value="Genomic_DNA"/>
</dbReference>
<reference evidence="1" key="1">
    <citation type="journal article" date="2015" name="Nature">
        <title>Complex archaea that bridge the gap between prokaryotes and eukaryotes.</title>
        <authorList>
            <person name="Spang A."/>
            <person name="Saw J.H."/>
            <person name="Jorgensen S.L."/>
            <person name="Zaremba-Niedzwiedzka K."/>
            <person name="Martijn J."/>
            <person name="Lind A.E."/>
            <person name="van Eijk R."/>
            <person name="Schleper C."/>
            <person name="Guy L."/>
            <person name="Ettema T.J."/>
        </authorList>
    </citation>
    <scope>NUCLEOTIDE SEQUENCE</scope>
</reference>
<protein>
    <submittedName>
        <fullName evidence="1">Uncharacterized protein</fullName>
    </submittedName>
</protein>